<keyword evidence="2" id="KW-0472">Membrane</keyword>
<keyword evidence="2" id="KW-0812">Transmembrane</keyword>
<proteinExistence type="predicted"/>
<keyword evidence="4" id="KW-1185">Reference proteome</keyword>
<comment type="caution">
    <text evidence="3">The sequence shown here is derived from an EMBL/GenBank/DDBJ whole genome shotgun (WGS) entry which is preliminary data.</text>
</comment>
<evidence type="ECO:0000313" key="4">
    <source>
        <dbReference type="Proteomes" id="UP001159427"/>
    </source>
</evidence>
<protein>
    <submittedName>
        <fullName evidence="3">Uncharacterized protein</fullName>
    </submittedName>
</protein>
<keyword evidence="2" id="KW-1133">Transmembrane helix</keyword>
<evidence type="ECO:0000256" key="1">
    <source>
        <dbReference type="SAM" id="MobiDB-lite"/>
    </source>
</evidence>
<accession>A0ABN8LCE4</accession>
<dbReference type="EMBL" id="CALNXI010000013">
    <property type="protein sequence ID" value="CAH3014736.1"/>
    <property type="molecule type" value="Genomic_DNA"/>
</dbReference>
<feature type="compositionally biased region" description="Basic and acidic residues" evidence="1">
    <location>
        <begin position="214"/>
        <end position="230"/>
    </location>
</feature>
<gene>
    <name evidence="3" type="ORF">PEVE_00004733</name>
</gene>
<feature type="compositionally biased region" description="Basic and acidic residues" evidence="1">
    <location>
        <begin position="236"/>
        <end position="259"/>
    </location>
</feature>
<name>A0ABN8LCE4_9CNID</name>
<feature type="region of interest" description="Disordered" evidence="1">
    <location>
        <begin position="205"/>
        <end position="276"/>
    </location>
</feature>
<evidence type="ECO:0000256" key="2">
    <source>
        <dbReference type="SAM" id="Phobius"/>
    </source>
</evidence>
<feature type="transmembrane region" description="Helical" evidence="2">
    <location>
        <begin position="428"/>
        <end position="446"/>
    </location>
</feature>
<sequence>MIAFLNWRRKLIYISSGRYGAHIYTGRNFHELKVRDGYSATPTIKAESTFVRSNTVNTGTLEMLIWFILHDQLRVDLRMLRLFPINRRATVYTVEQILEGGTEELQALQQFILRGQAVGPYDARNRLQSTERTVTATCFGDEVQREERYQENVHENCAAFNADEGMKYREETKLNGNDDDSDSNYEPANVIRRALTVIFSRVNNGKDQTSSAQDHQDLGKDGLTKMEGSKTPEYSENVKDEKVSVTGDCLKDRRGDERNSSVVNASESKEGPKDMREVMRSMSAESCLVREEFIGNEGSVAQKIEAAASRSLNFQEDSMDKEFKEERFLYPSDVDEGSKKTIKAYYGMAGGFTNESSVSLTQGQEIEKEEYDISEKEWQTLDRICQGRRYVQKLPIPRCFLGRLPAETLSVYMDRKATSRFVLDYSKIAIGCGVAALTLFAVYKCFR</sequence>
<reference evidence="3 4" key="1">
    <citation type="submission" date="2022-05" db="EMBL/GenBank/DDBJ databases">
        <authorList>
            <consortium name="Genoscope - CEA"/>
            <person name="William W."/>
        </authorList>
    </citation>
    <scope>NUCLEOTIDE SEQUENCE [LARGE SCALE GENOMIC DNA]</scope>
</reference>
<organism evidence="3 4">
    <name type="scientific">Porites evermanni</name>
    <dbReference type="NCBI Taxonomy" id="104178"/>
    <lineage>
        <taxon>Eukaryota</taxon>
        <taxon>Metazoa</taxon>
        <taxon>Cnidaria</taxon>
        <taxon>Anthozoa</taxon>
        <taxon>Hexacorallia</taxon>
        <taxon>Scleractinia</taxon>
        <taxon>Fungiina</taxon>
        <taxon>Poritidae</taxon>
        <taxon>Porites</taxon>
    </lineage>
</organism>
<dbReference type="Proteomes" id="UP001159427">
    <property type="component" value="Unassembled WGS sequence"/>
</dbReference>
<feature type="compositionally biased region" description="Basic and acidic residues" evidence="1">
    <location>
        <begin position="267"/>
        <end position="276"/>
    </location>
</feature>
<evidence type="ECO:0000313" key="3">
    <source>
        <dbReference type="EMBL" id="CAH3014736.1"/>
    </source>
</evidence>